<dbReference type="GO" id="GO:0008726">
    <property type="term" value="F:alkanesulfonate monooxygenase activity"/>
    <property type="evidence" value="ECO:0007669"/>
    <property type="project" value="TreeGrafter"/>
</dbReference>
<dbReference type="Gene3D" id="3.20.20.30">
    <property type="entry name" value="Luciferase-like domain"/>
    <property type="match status" value="1"/>
</dbReference>
<dbReference type="InterPro" id="IPR036661">
    <property type="entry name" value="Luciferase-like_sf"/>
</dbReference>
<proteinExistence type="predicted"/>
<evidence type="ECO:0000256" key="4">
    <source>
        <dbReference type="ARBA" id="ARBA00023033"/>
    </source>
</evidence>
<evidence type="ECO:0000256" key="1">
    <source>
        <dbReference type="ARBA" id="ARBA00022630"/>
    </source>
</evidence>
<name>A0A0P0P4I6_9CAUL</name>
<dbReference type="CDD" id="cd01094">
    <property type="entry name" value="Alkanesulfonate_monoxygenase"/>
    <property type="match status" value="1"/>
</dbReference>
<evidence type="ECO:0000313" key="7">
    <source>
        <dbReference type="Proteomes" id="UP000056905"/>
    </source>
</evidence>
<accession>A0A0P0P4I6</accession>
<keyword evidence="2" id="KW-0288">FMN</keyword>
<dbReference type="RefSeq" id="WP_062151267.1">
    <property type="nucleotide sequence ID" value="NZ_CP013002.1"/>
</dbReference>
<dbReference type="Proteomes" id="UP000056905">
    <property type="component" value="Chromosome"/>
</dbReference>
<dbReference type="PANTHER" id="PTHR42847:SF4">
    <property type="entry name" value="ALKANESULFONATE MONOOXYGENASE-RELATED"/>
    <property type="match status" value="1"/>
</dbReference>
<evidence type="ECO:0000259" key="5">
    <source>
        <dbReference type="Pfam" id="PF00296"/>
    </source>
</evidence>
<sequence>MNWPSPHHKDFGVFLPVANGGWIVSSTTPPLDGLYPQNRAAAVLADEIGLDFIMSMAKFRGFGGATDHWGTVLESVTLMAGLAEATRKVRIWATLHPLLQNPAVAAKMIATLDHISGGRVGLNIVAGAYREEFAQMSAWDEKLDHDDRYALAEEWTHVVKRLWREDRVSHHGRFFNLDDCQSDPKPLSRPRPDLICAGSSARGFAFAVAEADACFIGGASTADRRAASRRAKTMAEGLGKSIRTYAMCTVVHAETDAAAQALVRVYADGLDLDAVKAMLRSWGAPADRLDAAAHQQGAFMTETVVGSPATCGDRIASFVEDCELDGLMLIFPDYVAGLTMFGAEILPGLRQRFS</sequence>
<keyword evidence="3" id="KW-0560">Oxidoreductase</keyword>
<dbReference type="InterPro" id="IPR011251">
    <property type="entry name" value="Luciferase-like_dom"/>
</dbReference>
<keyword evidence="1" id="KW-0285">Flavoprotein</keyword>
<evidence type="ECO:0000313" key="6">
    <source>
        <dbReference type="EMBL" id="ALL15200.1"/>
    </source>
</evidence>
<dbReference type="AlphaFoldDB" id="A0A0P0P4I6"/>
<dbReference type="InterPro" id="IPR050172">
    <property type="entry name" value="SsuD_RutA_monooxygenase"/>
</dbReference>
<evidence type="ECO:0000256" key="3">
    <source>
        <dbReference type="ARBA" id="ARBA00023002"/>
    </source>
</evidence>
<reference evidence="6 7" key="1">
    <citation type="submission" date="2015-10" db="EMBL/GenBank/DDBJ databases">
        <title>Conservation of the essential genome among Caulobacter and Brevundimonas species.</title>
        <authorList>
            <person name="Scott D."/>
            <person name="Ely B."/>
        </authorList>
    </citation>
    <scope>NUCLEOTIDE SEQUENCE [LARGE SCALE GENOMIC DNA]</scope>
    <source>
        <strain evidence="6 7">CB4</strain>
    </source>
</reference>
<keyword evidence="7" id="KW-1185">Reference proteome</keyword>
<dbReference type="STRING" id="69395.AQ619_04205"/>
<dbReference type="EMBL" id="CP013002">
    <property type="protein sequence ID" value="ALL15200.1"/>
    <property type="molecule type" value="Genomic_DNA"/>
</dbReference>
<dbReference type="KEGG" id="chq:AQ619_04205"/>
<keyword evidence="4" id="KW-0503">Monooxygenase</keyword>
<dbReference type="OrthoDB" id="9814695at2"/>
<dbReference type="SUPFAM" id="SSF51679">
    <property type="entry name" value="Bacterial luciferase-like"/>
    <property type="match status" value="1"/>
</dbReference>
<protein>
    <submittedName>
        <fullName evidence="6">Luciferase</fullName>
    </submittedName>
</protein>
<organism evidence="6 7">
    <name type="scientific">Caulobacter henricii</name>
    <dbReference type="NCBI Taxonomy" id="69395"/>
    <lineage>
        <taxon>Bacteria</taxon>
        <taxon>Pseudomonadati</taxon>
        <taxon>Pseudomonadota</taxon>
        <taxon>Alphaproteobacteria</taxon>
        <taxon>Caulobacterales</taxon>
        <taxon>Caulobacteraceae</taxon>
        <taxon>Caulobacter</taxon>
    </lineage>
</organism>
<dbReference type="GO" id="GO:0046306">
    <property type="term" value="P:alkanesulfonate catabolic process"/>
    <property type="evidence" value="ECO:0007669"/>
    <property type="project" value="TreeGrafter"/>
</dbReference>
<dbReference type="Pfam" id="PF00296">
    <property type="entry name" value="Bac_luciferase"/>
    <property type="match status" value="1"/>
</dbReference>
<dbReference type="PANTHER" id="PTHR42847">
    <property type="entry name" value="ALKANESULFONATE MONOOXYGENASE"/>
    <property type="match status" value="1"/>
</dbReference>
<evidence type="ECO:0000256" key="2">
    <source>
        <dbReference type="ARBA" id="ARBA00022643"/>
    </source>
</evidence>
<feature type="domain" description="Luciferase-like" evidence="5">
    <location>
        <begin position="11"/>
        <end position="320"/>
    </location>
</feature>
<gene>
    <name evidence="6" type="ORF">AQ619_04205</name>
</gene>